<organism evidence="2">
    <name type="scientific">Puccinia triticina (isolate 1-1 / race 1 (BBBD))</name>
    <name type="common">Brown leaf rust fungus</name>
    <dbReference type="NCBI Taxonomy" id="630390"/>
    <lineage>
        <taxon>Eukaryota</taxon>
        <taxon>Fungi</taxon>
        <taxon>Dikarya</taxon>
        <taxon>Basidiomycota</taxon>
        <taxon>Pucciniomycotina</taxon>
        <taxon>Pucciniomycetes</taxon>
        <taxon>Pucciniales</taxon>
        <taxon>Pucciniaceae</taxon>
        <taxon>Puccinia</taxon>
    </lineage>
</organism>
<name>A0A180H3P8_PUCT1</name>
<feature type="region of interest" description="Disordered" evidence="1">
    <location>
        <begin position="202"/>
        <end position="226"/>
    </location>
</feature>
<keyword evidence="4" id="KW-1185">Reference proteome</keyword>
<dbReference type="GO" id="GO:0006357">
    <property type="term" value="P:regulation of transcription by RNA polymerase II"/>
    <property type="evidence" value="ECO:0007669"/>
    <property type="project" value="TreeGrafter"/>
</dbReference>
<feature type="compositionally biased region" description="Acidic residues" evidence="1">
    <location>
        <begin position="209"/>
        <end position="218"/>
    </location>
</feature>
<sequence>MGEIDQREVLQRCAIWCAEGAKPFSALEESSLKKILHPTILKHLPNQRVVSKAIQQLYLCVQEKICHELSAHKGALYLGVDAWQTPNGFDIMGVVIYQLLDDGAGRIELDAMPLDFVQLKERHTGEYLARMVEFIVEKFRLKNQICGIVSNNAANNGTMIVELEKLLWKCFQGEPQWIRCFAHILNLIVKAILQPFARNKKSSPRAGEYEESNDEEEPQNLLERQA</sequence>
<reference evidence="2" key="1">
    <citation type="submission" date="2009-11" db="EMBL/GenBank/DDBJ databases">
        <authorList>
            <consortium name="The Broad Institute Genome Sequencing Platform"/>
            <person name="Ward D."/>
            <person name="Feldgarden M."/>
            <person name="Earl A."/>
            <person name="Young S.K."/>
            <person name="Zeng Q."/>
            <person name="Koehrsen M."/>
            <person name="Alvarado L."/>
            <person name="Berlin A."/>
            <person name="Bochicchio J."/>
            <person name="Borenstein D."/>
            <person name="Chapman S.B."/>
            <person name="Chen Z."/>
            <person name="Engels R."/>
            <person name="Freedman E."/>
            <person name="Gellesch M."/>
            <person name="Goldberg J."/>
            <person name="Griggs A."/>
            <person name="Gujja S."/>
            <person name="Heilman E."/>
            <person name="Heiman D."/>
            <person name="Hepburn T."/>
            <person name="Howarth C."/>
            <person name="Jen D."/>
            <person name="Larson L."/>
            <person name="Lewis B."/>
            <person name="Mehta T."/>
            <person name="Park D."/>
            <person name="Pearson M."/>
            <person name="Roberts A."/>
            <person name="Saif S."/>
            <person name="Shea T."/>
            <person name="Shenoy N."/>
            <person name="Sisk P."/>
            <person name="Stolte C."/>
            <person name="Sykes S."/>
            <person name="Thomson T."/>
            <person name="Walk T."/>
            <person name="White J."/>
            <person name="Yandava C."/>
            <person name="Izard J."/>
            <person name="Baranova O.V."/>
            <person name="Blanton J.M."/>
            <person name="Tanner A.C."/>
            <person name="Dewhirst F.E."/>
            <person name="Haas B."/>
            <person name="Nusbaum C."/>
            <person name="Birren B."/>
        </authorList>
    </citation>
    <scope>NUCLEOTIDE SEQUENCE [LARGE SCALE GENOMIC DNA]</scope>
    <source>
        <strain evidence="2">1-1 BBBD Race 1</strain>
    </source>
</reference>
<gene>
    <name evidence="2" type="ORF">PTTG_25235</name>
</gene>
<reference evidence="2" key="2">
    <citation type="submission" date="2016-05" db="EMBL/GenBank/DDBJ databases">
        <title>Comparative analysis highlights variable genome content of wheat rusts and divergence of the mating loci.</title>
        <authorList>
            <person name="Cuomo C.A."/>
            <person name="Bakkeren G."/>
            <person name="Szabo L."/>
            <person name="Khalil H."/>
            <person name="Joly D."/>
            <person name="Goldberg J."/>
            <person name="Young S."/>
            <person name="Zeng Q."/>
            <person name="Fellers J."/>
        </authorList>
    </citation>
    <scope>NUCLEOTIDE SEQUENCE [LARGE SCALE GENOMIC DNA]</scope>
    <source>
        <strain evidence="2">1-1 BBBD Race 1</strain>
    </source>
</reference>
<dbReference type="EnsemblFungi" id="PTTG_25235-t43_1">
    <property type="protein sequence ID" value="PTTG_25235-t43_1-p1"/>
    <property type="gene ID" value="PTTG_25235"/>
</dbReference>
<dbReference type="AlphaFoldDB" id="A0A180H3P8"/>
<reference evidence="3 4" key="3">
    <citation type="journal article" date="2017" name="G3 (Bethesda)">
        <title>Comparative analysis highlights variable genome content of wheat rusts and divergence of the mating loci.</title>
        <authorList>
            <person name="Cuomo C.A."/>
            <person name="Bakkeren G."/>
            <person name="Khalil H.B."/>
            <person name="Panwar V."/>
            <person name="Joly D."/>
            <person name="Linning R."/>
            <person name="Sakthikumar S."/>
            <person name="Song X."/>
            <person name="Adiconis X."/>
            <person name="Fan L."/>
            <person name="Goldberg J.M."/>
            <person name="Levin J.Z."/>
            <person name="Young S."/>
            <person name="Zeng Q."/>
            <person name="Anikster Y."/>
            <person name="Bruce M."/>
            <person name="Wang M."/>
            <person name="Yin C."/>
            <person name="McCallum B."/>
            <person name="Szabo L.J."/>
            <person name="Hulbert S."/>
            <person name="Chen X."/>
            <person name="Fellers J.P."/>
        </authorList>
    </citation>
    <scope>NUCLEOTIDE SEQUENCE</scope>
    <source>
        <strain evidence="3">isolate 1-1 / race 1 (BBBD)</strain>
        <strain evidence="4">Isolate 1-1 / race 1 (BBBD)</strain>
    </source>
</reference>
<evidence type="ECO:0000313" key="2">
    <source>
        <dbReference type="EMBL" id="OAV99636.1"/>
    </source>
</evidence>
<dbReference type="VEuPathDB" id="FungiDB:PTTG_25235"/>
<evidence type="ECO:0000313" key="3">
    <source>
        <dbReference type="EnsemblFungi" id="PTTG_25235-t43_1-p1"/>
    </source>
</evidence>
<dbReference type="SUPFAM" id="SSF53098">
    <property type="entry name" value="Ribonuclease H-like"/>
    <property type="match status" value="1"/>
</dbReference>
<dbReference type="PANTHER" id="PTHR46169">
    <property type="entry name" value="DNA REPLICATION-RELATED ELEMENT FACTOR, ISOFORM A"/>
    <property type="match status" value="1"/>
</dbReference>
<evidence type="ECO:0008006" key="5">
    <source>
        <dbReference type="Google" id="ProtNLM"/>
    </source>
</evidence>
<dbReference type="InterPro" id="IPR052717">
    <property type="entry name" value="Vacuolar_transposase_reg"/>
</dbReference>
<dbReference type="PANTHER" id="PTHR46169:SF15">
    <property type="entry name" value="INNER CENTROMERE PROTEIN A-LIKE ISOFORM X1-RELATED"/>
    <property type="match status" value="1"/>
</dbReference>
<dbReference type="Proteomes" id="UP000005240">
    <property type="component" value="Unassembled WGS sequence"/>
</dbReference>
<accession>A0A180H3P8</accession>
<dbReference type="GO" id="GO:0005634">
    <property type="term" value="C:nucleus"/>
    <property type="evidence" value="ECO:0007669"/>
    <property type="project" value="TreeGrafter"/>
</dbReference>
<evidence type="ECO:0000313" key="4">
    <source>
        <dbReference type="Proteomes" id="UP000005240"/>
    </source>
</evidence>
<proteinExistence type="predicted"/>
<reference evidence="3" key="4">
    <citation type="submission" date="2025-05" db="UniProtKB">
        <authorList>
            <consortium name="EnsemblFungi"/>
        </authorList>
    </citation>
    <scope>IDENTIFICATION</scope>
    <source>
        <strain evidence="3">isolate 1-1 / race 1 (BBBD)</strain>
    </source>
</reference>
<protein>
    <recommendedName>
        <fullName evidence="5">DUF659 domain-containing protein</fullName>
    </recommendedName>
</protein>
<dbReference type="InterPro" id="IPR012337">
    <property type="entry name" value="RNaseH-like_sf"/>
</dbReference>
<dbReference type="EMBL" id="ADAS02000002">
    <property type="protein sequence ID" value="OAV99636.1"/>
    <property type="molecule type" value="Genomic_DNA"/>
</dbReference>
<evidence type="ECO:0000256" key="1">
    <source>
        <dbReference type="SAM" id="MobiDB-lite"/>
    </source>
</evidence>
<dbReference type="OrthoDB" id="2748837at2759"/>
<dbReference type="STRING" id="630390.A0A180H3P8"/>